<proteinExistence type="inferred from homology"/>
<dbReference type="GO" id="GO:0008682">
    <property type="term" value="F:3-demethoxyubiquinol 3-hydroxylase activity"/>
    <property type="evidence" value="ECO:0007669"/>
    <property type="project" value="TreeGrafter"/>
</dbReference>
<name>A0A011NCT6_9PAST</name>
<evidence type="ECO:0000256" key="3">
    <source>
        <dbReference type="ARBA" id="ARBA00005349"/>
    </source>
</evidence>
<evidence type="ECO:0000256" key="1">
    <source>
        <dbReference type="ARBA" id="ARBA00001974"/>
    </source>
</evidence>
<keyword evidence="6" id="KW-0560">Oxidoreductase</keyword>
<dbReference type="InterPro" id="IPR051205">
    <property type="entry name" value="UbiH/COQ6_monooxygenase"/>
</dbReference>
<dbReference type="UniPathway" id="UPA00232"/>
<comment type="cofactor">
    <cofactor evidence="1">
        <name>FAD</name>
        <dbReference type="ChEBI" id="CHEBI:57692"/>
    </cofactor>
</comment>
<dbReference type="GO" id="GO:0071949">
    <property type="term" value="F:FAD binding"/>
    <property type="evidence" value="ECO:0007669"/>
    <property type="project" value="InterPro"/>
</dbReference>
<dbReference type="OrthoDB" id="9769565at2"/>
<dbReference type="Pfam" id="PF01494">
    <property type="entry name" value="FAD_binding_3"/>
    <property type="match status" value="1"/>
</dbReference>
<dbReference type="RefSeq" id="WP_042802640.1">
    <property type="nucleotide sequence ID" value="NZ_AVSP01000014.1"/>
</dbReference>
<comment type="pathway">
    <text evidence="2">Cofactor biosynthesis; ubiquinone biosynthesis.</text>
</comment>
<evidence type="ECO:0000256" key="7">
    <source>
        <dbReference type="ARBA" id="ARBA00023033"/>
    </source>
</evidence>
<reference evidence="10 11" key="1">
    <citation type="journal article" date="2014" name="Genome Announc.">
        <title>Genome Sequence of a Presumptive Mannheimia haemolytica Strain with an A1/A6-Cross-Reactive Serotype from a White-Tailed Deer (Odocoileus virginianus).</title>
        <authorList>
            <person name="Lawrence P.K."/>
            <person name="Bey R.F."/>
            <person name="Wiener B."/>
            <person name="Kittichotirat W."/>
            <person name="Bumgarner R.E."/>
        </authorList>
    </citation>
    <scope>NUCLEOTIDE SEQUENCE [LARGE SCALE GENOMIC DNA]</scope>
    <source>
        <strain evidence="10 11">PKL10</strain>
    </source>
</reference>
<protein>
    <submittedName>
        <fullName evidence="10">2-octaprenyl-3-methyl-6-methoxy-1,4-benzoquinol hydroxylase</fullName>
    </submittedName>
</protein>
<dbReference type="InterPro" id="IPR002938">
    <property type="entry name" value="FAD-bd"/>
</dbReference>
<evidence type="ECO:0000313" key="10">
    <source>
        <dbReference type="EMBL" id="EXI62240.1"/>
    </source>
</evidence>
<evidence type="ECO:0000256" key="6">
    <source>
        <dbReference type="ARBA" id="ARBA00023002"/>
    </source>
</evidence>
<dbReference type="PATRIC" id="fig|1450449.3.peg.1138"/>
<dbReference type="NCBIfam" id="TIGR01988">
    <property type="entry name" value="Ubi-OHases"/>
    <property type="match status" value="1"/>
</dbReference>
<organism evidence="10 11">
    <name type="scientific">Mannheimia granulomatis</name>
    <dbReference type="NCBI Taxonomy" id="85402"/>
    <lineage>
        <taxon>Bacteria</taxon>
        <taxon>Pseudomonadati</taxon>
        <taxon>Pseudomonadota</taxon>
        <taxon>Gammaproteobacteria</taxon>
        <taxon>Pasteurellales</taxon>
        <taxon>Pasteurellaceae</taxon>
        <taxon>Mannheimia</taxon>
    </lineage>
</organism>
<evidence type="ECO:0000313" key="11">
    <source>
        <dbReference type="Proteomes" id="UP000054123"/>
    </source>
</evidence>
<dbReference type="InterPro" id="IPR010971">
    <property type="entry name" value="UbiH/COQ6"/>
</dbReference>
<evidence type="ECO:0000256" key="2">
    <source>
        <dbReference type="ARBA" id="ARBA00004749"/>
    </source>
</evidence>
<accession>A0A011NCT6</accession>
<dbReference type="PRINTS" id="PR00420">
    <property type="entry name" value="RNGMNOXGNASE"/>
</dbReference>
<sequence length="393" mass="43772">MKTELDMIVIGGGMVGASAALGLAQQGFNLALIEKNPLPTFIPDSAYDLRISAISQGSIQLLEKLGVWSQIATLRSCPYTTLETWEIEGFNTAFSAAELGLEKLGDMVENNLIQLALWEQLNTYPNCQQAVEFEQIFAKREDNRWLVTVDDKIFSAPVIIAADGANSKVRQWAGIGLTSWQYRQHCLLATITSEKHSPSTTWQQFLPSGPRAFLPLSNQNGCIVWYDSPQQIKYLNSLSPEKLTLEIQKHFPNRLTSELGQIKVQSSGSFPLTRQHARHYVQNGVVLVGDAAHTINPLAGQGVNLGFKDVKILLEIFEQAVKKGENFADEAVLKRYEKIRKPDNLLMQTGMDLFYKAFKTELLPLKIARNLGLVLAEKITPIKKLALKYAIGI</sequence>
<comment type="similarity">
    <text evidence="3">Belongs to the UbiH/COQ6 family.</text>
</comment>
<dbReference type="EMBL" id="JANJ01000004">
    <property type="protein sequence ID" value="EXI62240.1"/>
    <property type="molecule type" value="Genomic_DNA"/>
</dbReference>
<dbReference type="PANTHER" id="PTHR43876:SF10">
    <property type="entry name" value="3-DEMETHOXYUBIQUINOL 3-HYDROXYLASE"/>
    <property type="match status" value="1"/>
</dbReference>
<dbReference type="FunFam" id="3.50.50.60:FF:000021">
    <property type="entry name" value="Ubiquinone biosynthesis monooxygenase COQ6"/>
    <property type="match status" value="1"/>
</dbReference>
<evidence type="ECO:0000259" key="9">
    <source>
        <dbReference type="Pfam" id="PF01494"/>
    </source>
</evidence>
<dbReference type="GO" id="GO:0110142">
    <property type="term" value="C:ubiquinone biosynthesis complex"/>
    <property type="evidence" value="ECO:0007669"/>
    <property type="project" value="UniProtKB-ARBA"/>
</dbReference>
<dbReference type="STRING" id="1122190.GCA_000621105_02072"/>
<dbReference type="InterPro" id="IPR036188">
    <property type="entry name" value="FAD/NAD-bd_sf"/>
</dbReference>
<dbReference type="AlphaFoldDB" id="A0A011NCT6"/>
<comment type="caution">
    <text evidence="10">The sequence shown here is derived from an EMBL/GenBank/DDBJ whole genome shotgun (WGS) entry which is preliminary data.</text>
</comment>
<evidence type="ECO:0000256" key="5">
    <source>
        <dbReference type="ARBA" id="ARBA00022827"/>
    </source>
</evidence>
<evidence type="ECO:0000256" key="4">
    <source>
        <dbReference type="ARBA" id="ARBA00022630"/>
    </source>
</evidence>
<gene>
    <name evidence="10" type="primary">ubiF</name>
    <name evidence="10" type="ORF">AK33_05825</name>
</gene>
<dbReference type="Gene3D" id="3.50.50.60">
    <property type="entry name" value="FAD/NAD(P)-binding domain"/>
    <property type="match status" value="2"/>
</dbReference>
<feature type="domain" description="FAD-binding" evidence="9">
    <location>
        <begin position="5"/>
        <end position="342"/>
    </location>
</feature>
<comment type="subunit">
    <text evidence="8">Component of the Ubi complex metabolon, which regroups five ubiquinone biosynthesis proteins (UbiE, UbiF, UbiG, UbiH and UbiI) and two accessory factors (UbiK and the lipid-binding protein UbiJ).</text>
</comment>
<evidence type="ECO:0000256" key="8">
    <source>
        <dbReference type="ARBA" id="ARBA00065734"/>
    </source>
</evidence>
<dbReference type="GO" id="GO:0006744">
    <property type="term" value="P:ubiquinone biosynthetic process"/>
    <property type="evidence" value="ECO:0007669"/>
    <property type="project" value="UniProtKB-UniPathway"/>
</dbReference>
<keyword evidence="11" id="KW-1185">Reference proteome</keyword>
<keyword evidence="5" id="KW-0274">FAD</keyword>
<keyword evidence="7" id="KW-0503">Monooxygenase</keyword>
<dbReference type="SUPFAM" id="SSF51905">
    <property type="entry name" value="FAD/NAD(P)-binding domain"/>
    <property type="match status" value="1"/>
</dbReference>
<keyword evidence="4" id="KW-0285">Flavoprotein</keyword>
<dbReference type="PANTHER" id="PTHR43876">
    <property type="entry name" value="UBIQUINONE BIOSYNTHESIS MONOOXYGENASE COQ6, MITOCHONDRIAL"/>
    <property type="match status" value="1"/>
</dbReference>
<dbReference type="Proteomes" id="UP000054123">
    <property type="component" value="Unassembled WGS sequence"/>
</dbReference>